<dbReference type="GO" id="GO:0005737">
    <property type="term" value="C:cytoplasm"/>
    <property type="evidence" value="ECO:0007669"/>
    <property type="project" value="TreeGrafter"/>
</dbReference>
<dbReference type="InterPro" id="IPR052030">
    <property type="entry name" value="Peptidase_M20/M20A_hydrolases"/>
</dbReference>
<proteinExistence type="predicted"/>
<dbReference type="OrthoDB" id="6119954at2759"/>
<dbReference type="EMBL" id="BMAW01007690">
    <property type="protein sequence ID" value="GFT04960.1"/>
    <property type="molecule type" value="Genomic_DNA"/>
</dbReference>
<evidence type="ECO:0000313" key="2">
    <source>
        <dbReference type="Proteomes" id="UP000887013"/>
    </source>
</evidence>
<dbReference type="GO" id="GO:0046657">
    <property type="term" value="P:folic acid catabolic process"/>
    <property type="evidence" value="ECO:0007669"/>
    <property type="project" value="TreeGrafter"/>
</dbReference>
<reference evidence="1" key="1">
    <citation type="submission" date="2020-08" db="EMBL/GenBank/DDBJ databases">
        <title>Multicomponent nature underlies the extraordinary mechanical properties of spider dragline silk.</title>
        <authorList>
            <person name="Kono N."/>
            <person name="Nakamura H."/>
            <person name="Mori M."/>
            <person name="Yoshida Y."/>
            <person name="Ohtoshi R."/>
            <person name="Malay A.D."/>
            <person name="Moran D.A.P."/>
            <person name="Tomita M."/>
            <person name="Numata K."/>
            <person name="Arakawa K."/>
        </authorList>
    </citation>
    <scope>NUCLEOTIDE SEQUENCE</scope>
</reference>
<dbReference type="Proteomes" id="UP000887013">
    <property type="component" value="Unassembled WGS sequence"/>
</dbReference>
<dbReference type="GO" id="GO:0071713">
    <property type="term" value="F:para-aminobenzoyl-glutamate hydrolase activity"/>
    <property type="evidence" value="ECO:0007669"/>
    <property type="project" value="TreeGrafter"/>
</dbReference>
<feature type="non-terminal residue" evidence="1">
    <location>
        <position position="1"/>
    </location>
</feature>
<dbReference type="Gene3D" id="3.40.630.10">
    <property type="entry name" value="Zn peptidases"/>
    <property type="match status" value="1"/>
</dbReference>
<dbReference type="AlphaFoldDB" id="A0A8X6NBW2"/>
<keyword evidence="2" id="KW-1185">Reference proteome</keyword>
<accession>A0A8X6NBW2</accession>
<protein>
    <submittedName>
        <fullName evidence="1">Peptidase M20 domain-containing protein 2</fullName>
    </submittedName>
</protein>
<name>A0A8X6NBW2_NEPPI</name>
<comment type="caution">
    <text evidence="1">The sequence shown here is derived from an EMBL/GenBank/DDBJ whole genome shotgun (WGS) entry which is preliminary data.</text>
</comment>
<gene>
    <name evidence="1" type="primary">NCL1_46453</name>
    <name evidence="1" type="ORF">NPIL_668401</name>
</gene>
<dbReference type="SUPFAM" id="SSF53187">
    <property type="entry name" value="Zn-dependent exopeptidases"/>
    <property type="match status" value="1"/>
</dbReference>
<evidence type="ECO:0000313" key="1">
    <source>
        <dbReference type="EMBL" id="GFT04960.1"/>
    </source>
</evidence>
<dbReference type="PANTHER" id="PTHR30575">
    <property type="entry name" value="PEPTIDASE M20"/>
    <property type="match status" value="1"/>
</dbReference>
<sequence>PVIAIILEYDALPGIGHACGHNLIAEAGLAAGLAIKEVMEADPKLEGKVRFTSDSNRQKWFSDKNCRYRQIRCFIICK</sequence>
<dbReference type="GO" id="GO:0016805">
    <property type="term" value="F:dipeptidase activity"/>
    <property type="evidence" value="ECO:0007669"/>
    <property type="project" value="TreeGrafter"/>
</dbReference>
<organism evidence="1 2">
    <name type="scientific">Nephila pilipes</name>
    <name type="common">Giant wood spider</name>
    <name type="synonym">Nephila maculata</name>
    <dbReference type="NCBI Taxonomy" id="299642"/>
    <lineage>
        <taxon>Eukaryota</taxon>
        <taxon>Metazoa</taxon>
        <taxon>Ecdysozoa</taxon>
        <taxon>Arthropoda</taxon>
        <taxon>Chelicerata</taxon>
        <taxon>Arachnida</taxon>
        <taxon>Araneae</taxon>
        <taxon>Araneomorphae</taxon>
        <taxon>Entelegynae</taxon>
        <taxon>Araneoidea</taxon>
        <taxon>Nephilidae</taxon>
        <taxon>Nephila</taxon>
    </lineage>
</organism>
<dbReference type="PANTHER" id="PTHR30575:SF0">
    <property type="entry name" value="XAA-ARG DIPEPTIDASE"/>
    <property type="match status" value="1"/>
</dbReference>